<name>A0ABU0W5S4_9GAMM</name>
<dbReference type="RefSeq" id="WP_306727762.1">
    <property type="nucleotide sequence ID" value="NZ_JAVDDT010000002.1"/>
</dbReference>
<evidence type="ECO:0000313" key="1">
    <source>
        <dbReference type="EMBL" id="MDQ2069278.1"/>
    </source>
</evidence>
<dbReference type="Proteomes" id="UP001239019">
    <property type="component" value="Unassembled WGS sequence"/>
</dbReference>
<dbReference type="EMBL" id="JAVDDT010000002">
    <property type="protein sequence ID" value="MDQ2069278.1"/>
    <property type="molecule type" value="Genomic_DNA"/>
</dbReference>
<keyword evidence="2" id="KW-1185">Reference proteome</keyword>
<gene>
    <name evidence="1" type="ORF">RBH19_05290</name>
</gene>
<accession>A0ABU0W5S4</accession>
<proteinExistence type="predicted"/>
<organism evidence="1 2">
    <name type="scientific">Natronospira bacteriovora</name>
    <dbReference type="NCBI Taxonomy" id="3069753"/>
    <lineage>
        <taxon>Bacteria</taxon>
        <taxon>Pseudomonadati</taxon>
        <taxon>Pseudomonadota</taxon>
        <taxon>Gammaproteobacteria</taxon>
        <taxon>Natronospirales</taxon>
        <taxon>Natronospiraceae</taxon>
        <taxon>Natronospira</taxon>
    </lineage>
</organism>
<comment type="caution">
    <text evidence="1">The sequence shown here is derived from an EMBL/GenBank/DDBJ whole genome shotgun (WGS) entry which is preliminary data.</text>
</comment>
<reference evidence="1 2" key="1">
    <citation type="submission" date="2023-08" db="EMBL/GenBank/DDBJ databases">
        <title>Whole-genome sequencing of halo(alkali)philic microorganisms from hypersaline lakes.</title>
        <authorList>
            <person name="Sorokin D.Y."/>
            <person name="Abbas B."/>
            <person name="Merkel A.Y."/>
        </authorList>
    </citation>
    <scope>NUCLEOTIDE SEQUENCE [LARGE SCALE GENOMIC DNA]</scope>
    <source>
        <strain evidence="1 2">AB-CW4</strain>
    </source>
</reference>
<sequence>MNDERIWAKEQFLEHVKDHEMTIIEDQTNEPRRHLRFRTPGTVIMGFDLITWPGHLCITGDMGTYVFSRVNDMFSFFRRDDLSINPGYWTEKVLAADRHHGIEKFSLEKFRAAVVNDFRMAWEDQGFEGRMECWHELRNALLDRHFDNGFEAVRAAMDFEHNGFNLQDFWENCVDQLDFGYLWNLYAIVWGIKQYYKHYGNTQVAA</sequence>
<protein>
    <submittedName>
        <fullName evidence="1">Uncharacterized protein</fullName>
    </submittedName>
</protein>
<evidence type="ECO:0000313" key="2">
    <source>
        <dbReference type="Proteomes" id="UP001239019"/>
    </source>
</evidence>